<evidence type="ECO:0000256" key="1">
    <source>
        <dbReference type="ARBA" id="ARBA00022723"/>
    </source>
</evidence>
<evidence type="ECO:0000259" key="2">
    <source>
        <dbReference type="SMART" id="SM00849"/>
    </source>
</evidence>
<dbReference type="InterPro" id="IPR001279">
    <property type="entry name" value="Metallo-B-lactamas"/>
</dbReference>
<proteinExistence type="predicted"/>
<dbReference type="InterPro" id="IPR051682">
    <property type="entry name" value="Mito_Persulfide_Diox"/>
</dbReference>
<organism evidence="3 4">
    <name type="scientific">Cerrena zonata</name>
    <dbReference type="NCBI Taxonomy" id="2478898"/>
    <lineage>
        <taxon>Eukaryota</taxon>
        <taxon>Fungi</taxon>
        <taxon>Dikarya</taxon>
        <taxon>Basidiomycota</taxon>
        <taxon>Agaricomycotina</taxon>
        <taxon>Agaricomycetes</taxon>
        <taxon>Polyporales</taxon>
        <taxon>Cerrenaceae</taxon>
        <taxon>Cerrena</taxon>
    </lineage>
</organism>
<dbReference type="EMBL" id="JASBNA010000004">
    <property type="protein sequence ID" value="KAK7692627.1"/>
    <property type="molecule type" value="Genomic_DNA"/>
</dbReference>
<dbReference type="InterPro" id="IPR044528">
    <property type="entry name" value="POD-like_MBL-fold"/>
</dbReference>
<dbReference type="AlphaFoldDB" id="A0AAW0GL11"/>
<dbReference type="GO" id="GO:0070813">
    <property type="term" value="P:hydrogen sulfide metabolic process"/>
    <property type="evidence" value="ECO:0007669"/>
    <property type="project" value="TreeGrafter"/>
</dbReference>
<protein>
    <recommendedName>
        <fullName evidence="2">Metallo-beta-lactamase domain-containing protein</fullName>
    </recommendedName>
</protein>
<dbReference type="Pfam" id="PF00753">
    <property type="entry name" value="Lactamase_B"/>
    <property type="match status" value="1"/>
</dbReference>
<dbReference type="Proteomes" id="UP001385951">
    <property type="component" value="Unassembled WGS sequence"/>
</dbReference>
<keyword evidence="1" id="KW-0479">Metal-binding</keyword>
<dbReference type="GO" id="GO:0046872">
    <property type="term" value="F:metal ion binding"/>
    <property type="evidence" value="ECO:0007669"/>
    <property type="project" value="UniProtKB-KW"/>
</dbReference>
<feature type="domain" description="Metallo-beta-lactamase" evidence="2">
    <location>
        <begin position="91"/>
        <end position="282"/>
    </location>
</feature>
<evidence type="ECO:0000313" key="3">
    <source>
        <dbReference type="EMBL" id="KAK7692627.1"/>
    </source>
</evidence>
<dbReference type="SMART" id="SM00849">
    <property type="entry name" value="Lactamase_B"/>
    <property type="match status" value="1"/>
</dbReference>
<sequence length="343" mass="37993">MSVVRPTVLRSLSTSVTRPSISRLPPSKHNFLPCRPSSSRLVPVRAMASAATAVKKNVTSQILPAAEPWRCHFADDPDTPRVYTFFEKVTSTWQYVLVDDKSSEAIVIDTVLDYDPASGIISTATADSLLSFIRENDLTVKRILETHAHADHLTAAQYFKQQLGGDVPVCIGSRIGQVQKTFAPVYGFDKPELLTNTFDAYLKDDEKLQLGEYEGQVIHLPGHTPDHVGYVFGKAIFTGDSMFNPDVGSARVDFPGGNAQDLYASMQRLLAYPPEFRLFAGHDYPPGRDKCCSATVAEQRERNIHCKAGTESETFINWRRARDSQLGSPRLLHPSLQVNIRAG</sequence>
<dbReference type="PANTHER" id="PTHR43084">
    <property type="entry name" value="PERSULFIDE DIOXYGENASE ETHE1"/>
    <property type="match status" value="1"/>
</dbReference>
<evidence type="ECO:0000313" key="4">
    <source>
        <dbReference type="Proteomes" id="UP001385951"/>
    </source>
</evidence>
<dbReference type="GO" id="GO:0050313">
    <property type="term" value="F:sulfur dioxygenase activity"/>
    <property type="evidence" value="ECO:0007669"/>
    <property type="project" value="InterPro"/>
</dbReference>
<dbReference type="PANTHER" id="PTHR43084:SF1">
    <property type="entry name" value="PERSULFIDE DIOXYGENASE ETHE1, MITOCHONDRIAL"/>
    <property type="match status" value="1"/>
</dbReference>
<dbReference type="CDD" id="cd07724">
    <property type="entry name" value="POD-like_MBL-fold"/>
    <property type="match status" value="1"/>
</dbReference>
<gene>
    <name evidence="3" type="ORF">QCA50_004260</name>
</gene>
<reference evidence="3 4" key="1">
    <citation type="submission" date="2022-09" db="EMBL/GenBank/DDBJ databases">
        <authorList>
            <person name="Palmer J.M."/>
        </authorList>
    </citation>
    <scope>NUCLEOTIDE SEQUENCE [LARGE SCALE GENOMIC DNA]</scope>
    <source>
        <strain evidence="3 4">DSM 7382</strain>
    </source>
</reference>
<dbReference type="SUPFAM" id="SSF56281">
    <property type="entry name" value="Metallo-hydrolase/oxidoreductase"/>
    <property type="match status" value="1"/>
</dbReference>
<dbReference type="GO" id="GO:0006749">
    <property type="term" value="P:glutathione metabolic process"/>
    <property type="evidence" value="ECO:0007669"/>
    <property type="project" value="InterPro"/>
</dbReference>
<comment type="caution">
    <text evidence="3">The sequence shown here is derived from an EMBL/GenBank/DDBJ whole genome shotgun (WGS) entry which is preliminary data.</text>
</comment>
<keyword evidence="4" id="KW-1185">Reference proteome</keyword>
<accession>A0AAW0GL11</accession>
<dbReference type="Gene3D" id="3.60.15.10">
    <property type="entry name" value="Ribonuclease Z/Hydroxyacylglutathione hydrolase-like"/>
    <property type="match status" value="1"/>
</dbReference>
<name>A0AAW0GL11_9APHY</name>
<dbReference type="InterPro" id="IPR036866">
    <property type="entry name" value="RibonucZ/Hydroxyglut_hydro"/>
</dbReference>